<gene>
    <name evidence="2" type="ORF">BJ322DRAFT_450903</name>
</gene>
<dbReference type="Proteomes" id="UP000736335">
    <property type="component" value="Unassembled WGS sequence"/>
</dbReference>
<sequence>MQISADDGCRQPNKYVQILRDVVTTAASLSLLSFRHRMMSEEDLPPPYSLTLEVEQPRDPTPRPRVAPKPSASLLRSSRPASVSSPGALNPLGPSSSSHGLPTYRASASAKPPGTNLDLSAFTAITMNIKRQLVTLGDIKTHLRLLRAFKLFKEKVGDPYSDPSVGEIVPPVGRGIGVKGRWLWFLEMAVERFRRWVMLHLNYEGPFIIPPVDVWLIWNTYMLNPSWYIEDCERLWQLRPLRDLEEHPLNLAARMGDEIFKYRPAGDQERRWEAGTQLPFDPFVSSAILTDLEVECPNCERQVNTPIVNAEKTGFAQTDFATVCPRCNAFITREALGVAKFIKDIILDPNDRAHVGMHGKGVYLPGTLLLPSGTFQTDNSARLKANIKYLEVFRNDNAKKALTPPSNDLDLWKKAIGEKLRFNAIELRKNVEKAIGVNEKMIRRILGAYVDGKPFSVELVAAAMRQSTFVDKIHELGWLNPGFLGNPDCVPVLQHCILRYHGFLTLLSTDPGNKSFFVPTLDVDLAWHTHQLSPKNYSEDCRKIAFRLIDHDDQVEEGNLAIGLDNTSRAWRNEFGIPYLHCGCPVKDIGVGERLVRALSSRPRRIDPPTNRDDCYAATHPSEHNSVFVIGRSGLKRTLQQAEWRRRRDEEGQKIGKGKRVGKGTEVEERYMRGRDHEFPFSSPVPKVHGYGCPHAQNTHRGACAVGVSGCAVRV</sequence>
<protein>
    <submittedName>
        <fullName evidence="2">Uncharacterized protein</fullName>
    </submittedName>
</protein>
<evidence type="ECO:0000313" key="3">
    <source>
        <dbReference type="Proteomes" id="UP000736335"/>
    </source>
</evidence>
<feature type="compositionally biased region" description="Low complexity" evidence="1">
    <location>
        <begin position="70"/>
        <end position="85"/>
    </location>
</feature>
<dbReference type="EMBL" id="WIUZ02000020">
    <property type="protein sequence ID" value="KAF9779250.1"/>
    <property type="molecule type" value="Genomic_DNA"/>
</dbReference>
<name>A0A9P6L2F2_9AGAM</name>
<reference evidence="2" key="2">
    <citation type="submission" date="2020-11" db="EMBL/GenBank/DDBJ databases">
        <authorList>
            <consortium name="DOE Joint Genome Institute"/>
            <person name="Kuo A."/>
            <person name="Miyauchi S."/>
            <person name="Kiss E."/>
            <person name="Drula E."/>
            <person name="Kohler A."/>
            <person name="Sanchez-Garcia M."/>
            <person name="Andreopoulos B."/>
            <person name="Barry K.W."/>
            <person name="Bonito G."/>
            <person name="Buee M."/>
            <person name="Carver A."/>
            <person name="Chen C."/>
            <person name="Cichocki N."/>
            <person name="Clum A."/>
            <person name="Culley D."/>
            <person name="Crous P.W."/>
            <person name="Fauchery L."/>
            <person name="Girlanda M."/>
            <person name="Hayes R."/>
            <person name="Keri Z."/>
            <person name="Labutti K."/>
            <person name="Lipzen A."/>
            <person name="Lombard V."/>
            <person name="Magnuson J."/>
            <person name="Maillard F."/>
            <person name="Morin E."/>
            <person name="Murat C."/>
            <person name="Nolan M."/>
            <person name="Ohm R."/>
            <person name="Pangilinan J."/>
            <person name="Pereira M."/>
            <person name="Perotto S."/>
            <person name="Peter M."/>
            <person name="Riley R."/>
            <person name="Sitrit Y."/>
            <person name="Stielow B."/>
            <person name="Szollosi G."/>
            <person name="Zifcakova L."/>
            <person name="Stursova M."/>
            <person name="Spatafora J.W."/>
            <person name="Tedersoo L."/>
            <person name="Vaario L.-M."/>
            <person name="Yamada A."/>
            <person name="Yan M."/>
            <person name="Wang P."/>
            <person name="Xu J."/>
            <person name="Bruns T."/>
            <person name="Baldrian P."/>
            <person name="Vilgalys R."/>
            <person name="Henrissat B."/>
            <person name="Grigoriev I.V."/>
            <person name="Hibbett D."/>
            <person name="Nagy L.G."/>
            <person name="Martin F.M."/>
        </authorList>
    </citation>
    <scope>NUCLEOTIDE SEQUENCE</scope>
    <source>
        <strain evidence="2">UH-Tt-Lm1</strain>
    </source>
</reference>
<keyword evidence="3" id="KW-1185">Reference proteome</keyword>
<reference evidence="2" key="1">
    <citation type="journal article" date="2020" name="Nat. Commun.">
        <title>Large-scale genome sequencing of mycorrhizal fungi provides insights into the early evolution of symbiotic traits.</title>
        <authorList>
            <person name="Miyauchi S."/>
            <person name="Kiss E."/>
            <person name="Kuo A."/>
            <person name="Drula E."/>
            <person name="Kohler A."/>
            <person name="Sanchez-Garcia M."/>
            <person name="Morin E."/>
            <person name="Andreopoulos B."/>
            <person name="Barry K.W."/>
            <person name="Bonito G."/>
            <person name="Buee M."/>
            <person name="Carver A."/>
            <person name="Chen C."/>
            <person name="Cichocki N."/>
            <person name="Clum A."/>
            <person name="Culley D."/>
            <person name="Crous P.W."/>
            <person name="Fauchery L."/>
            <person name="Girlanda M."/>
            <person name="Hayes R.D."/>
            <person name="Keri Z."/>
            <person name="LaButti K."/>
            <person name="Lipzen A."/>
            <person name="Lombard V."/>
            <person name="Magnuson J."/>
            <person name="Maillard F."/>
            <person name="Murat C."/>
            <person name="Nolan M."/>
            <person name="Ohm R.A."/>
            <person name="Pangilinan J."/>
            <person name="Pereira M.F."/>
            <person name="Perotto S."/>
            <person name="Peter M."/>
            <person name="Pfister S."/>
            <person name="Riley R."/>
            <person name="Sitrit Y."/>
            <person name="Stielow J.B."/>
            <person name="Szollosi G."/>
            <person name="Zifcakova L."/>
            <person name="Stursova M."/>
            <person name="Spatafora J.W."/>
            <person name="Tedersoo L."/>
            <person name="Vaario L.M."/>
            <person name="Yamada A."/>
            <person name="Yan M."/>
            <person name="Wang P."/>
            <person name="Xu J."/>
            <person name="Bruns T."/>
            <person name="Baldrian P."/>
            <person name="Vilgalys R."/>
            <person name="Dunand C."/>
            <person name="Henrissat B."/>
            <person name="Grigoriev I.V."/>
            <person name="Hibbett D."/>
            <person name="Nagy L.G."/>
            <person name="Martin F.M."/>
        </authorList>
    </citation>
    <scope>NUCLEOTIDE SEQUENCE</scope>
    <source>
        <strain evidence="2">UH-Tt-Lm1</strain>
    </source>
</reference>
<dbReference type="AlphaFoldDB" id="A0A9P6L2F2"/>
<evidence type="ECO:0000313" key="2">
    <source>
        <dbReference type="EMBL" id="KAF9779250.1"/>
    </source>
</evidence>
<dbReference type="Pfam" id="PF07173">
    <property type="entry name" value="GRDP-like"/>
    <property type="match status" value="1"/>
</dbReference>
<comment type="caution">
    <text evidence="2">The sequence shown here is derived from an EMBL/GenBank/DDBJ whole genome shotgun (WGS) entry which is preliminary data.</text>
</comment>
<organism evidence="2 3">
    <name type="scientific">Thelephora terrestris</name>
    <dbReference type="NCBI Taxonomy" id="56493"/>
    <lineage>
        <taxon>Eukaryota</taxon>
        <taxon>Fungi</taxon>
        <taxon>Dikarya</taxon>
        <taxon>Basidiomycota</taxon>
        <taxon>Agaricomycotina</taxon>
        <taxon>Agaricomycetes</taxon>
        <taxon>Thelephorales</taxon>
        <taxon>Thelephoraceae</taxon>
        <taxon>Thelephora</taxon>
    </lineage>
</organism>
<dbReference type="InterPro" id="IPR009836">
    <property type="entry name" value="GRDP-like"/>
</dbReference>
<proteinExistence type="predicted"/>
<dbReference type="OrthoDB" id="2684236at2759"/>
<evidence type="ECO:0000256" key="1">
    <source>
        <dbReference type="SAM" id="MobiDB-lite"/>
    </source>
</evidence>
<dbReference type="PANTHER" id="PTHR34365:SF7">
    <property type="entry name" value="GLYCINE-RICH DOMAIN-CONTAINING PROTEIN 1"/>
    <property type="match status" value="1"/>
</dbReference>
<feature type="region of interest" description="Disordered" evidence="1">
    <location>
        <begin position="47"/>
        <end position="112"/>
    </location>
</feature>
<accession>A0A9P6L2F2</accession>
<dbReference type="PANTHER" id="PTHR34365">
    <property type="entry name" value="ENOLASE (DUF1399)"/>
    <property type="match status" value="1"/>
</dbReference>